<keyword evidence="1" id="KW-0645">Protease</keyword>
<proteinExistence type="predicted"/>
<dbReference type="EMBL" id="CP144748">
    <property type="protein sequence ID" value="WVZ70599.1"/>
    <property type="molecule type" value="Genomic_DNA"/>
</dbReference>
<reference evidence="4 5" key="1">
    <citation type="submission" date="2024-02" db="EMBL/GenBank/DDBJ databases">
        <title>High-quality chromosome-scale genome assembly of Pensacola bahiagrass (Paspalum notatum Flugge var. saurae).</title>
        <authorList>
            <person name="Vega J.M."/>
            <person name="Podio M."/>
            <person name="Orjuela J."/>
            <person name="Siena L.A."/>
            <person name="Pessino S.C."/>
            <person name="Combes M.C."/>
            <person name="Mariac C."/>
            <person name="Albertini E."/>
            <person name="Pupilli F."/>
            <person name="Ortiz J.P.A."/>
            <person name="Leblanc O."/>
        </authorList>
    </citation>
    <scope>NUCLEOTIDE SEQUENCE [LARGE SCALE GENOMIC DNA]</scope>
    <source>
        <strain evidence="4">R1</strain>
        <tissue evidence="4">Leaf</tissue>
    </source>
</reference>
<evidence type="ECO:0000256" key="2">
    <source>
        <dbReference type="SAM" id="MobiDB-lite"/>
    </source>
</evidence>
<dbReference type="Gene3D" id="3.30.420.10">
    <property type="entry name" value="Ribonuclease H-like superfamily/Ribonuclease H"/>
    <property type="match status" value="1"/>
</dbReference>
<feature type="domain" description="Integrase catalytic" evidence="3">
    <location>
        <begin position="228"/>
        <end position="394"/>
    </location>
</feature>
<dbReference type="InterPro" id="IPR054722">
    <property type="entry name" value="PolX-like_BBD"/>
</dbReference>
<dbReference type="Proteomes" id="UP001341281">
    <property type="component" value="Chromosome 04"/>
</dbReference>
<name>A0AAQ3TEX4_PASNO</name>
<keyword evidence="1" id="KW-0378">Hydrolase</keyword>
<evidence type="ECO:0000313" key="4">
    <source>
        <dbReference type="EMBL" id="WVZ70599.1"/>
    </source>
</evidence>
<dbReference type="InterPro" id="IPR025724">
    <property type="entry name" value="GAG-pre-integrase_dom"/>
</dbReference>
<dbReference type="GO" id="GO:0006508">
    <property type="term" value="P:proteolysis"/>
    <property type="evidence" value="ECO:0007669"/>
    <property type="project" value="UniProtKB-KW"/>
</dbReference>
<evidence type="ECO:0000256" key="1">
    <source>
        <dbReference type="ARBA" id="ARBA00022670"/>
    </source>
</evidence>
<dbReference type="SUPFAM" id="SSF53098">
    <property type="entry name" value="Ribonuclease H-like"/>
    <property type="match status" value="1"/>
</dbReference>
<dbReference type="InterPro" id="IPR012337">
    <property type="entry name" value="RNaseH-like_sf"/>
</dbReference>
<dbReference type="InterPro" id="IPR001584">
    <property type="entry name" value="Integrase_cat-core"/>
</dbReference>
<dbReference type="GO" id="GO:0015074">
    <property type="term" value="P:DNA integration"/>
    <property type="evidence" value="ECO:0007669"/>
    <property type="project" value="InterPro"/>
</dbReference>
<dbReference type="GO" id="GO:0008233">
    <property type="term" value="F:peptidase activity"/>
    <property type="evidence" value="ECO:0007669"/>
    <property type="project" value="UniProtKB-KW"/>
</dbReference>
<organism evidence="4 5">
    <name type="scientific">Paspalum notatum var. saurae</name>
    <dbReference type="NCBI Taxonomy" id="547442"/>
    <lineage>
        <taxon>Eukaryota</taxon>
        <taxon>Viridiplantae</taxon>
        <taxon>Streptophyta</taxon>
        <taxon>Embryophyta</taxon>
        <taxon>Tracheophyta</taxon>
        <taxon>Spermatophyta</taxon>
        <taxon>Magnoliopsida</taxon>
        <taxon>Liliopsida</taxon>
        <taxon>Poales</taxon>
        <taxon>Poaceae</taxon>
        <taxon>PACMAD clade</taxon>
        <taxon>Panicoideae</taxon>
        <taxon>Andropogonodae</taxon>
        <taxon>Paspaleae</taxon>
        <taxon>Paspalinae</taxon>
        <taxon>Paspalum</taxon>
    </lineage>
</organism>
<accession>A0AAQ3TEX4</accession>
<evidence type="ECO:0000313" key="5">
    <source>
        <dbReference type="Proteomes" id="UP001341281"/>
    </source>
</evidence>
<feature type="region of interest" description="Disordered" evidence="2">
    <location>
        <begin position="518"/>
        <end position="555"/>
    </location>
</feature>
<dbReference type="PANTHER" id="PTHR42648">
    <property type="entry name" value="TRANSPOSASE, PUTATIVE-RELATED"/>
    <property type="match status" value="1"/>
</dbReference>
<dbReference type="InterPro" id="IPR036397">
    <property type="entry name" value="RNaseH_sf"/>
</dbReference>
<dbReference type="PROSITE" id="PS50994">
    <property type="entry name" value="INTEGRASE"/>
    <property type="match status" value="1"/>
</dbReference>
<keyword evidence="5" id="KW-1185">Reference proteome</keyword>
<dbReference type="GO" id="GO:0003676">
    <property type="term" value="F:nucleic acid binding"/>
    <property type="evidence" value="ECO:0007669"/>
    <property type="project" value="InterPro"/>
</dbReference>
<dbReference type="InterPro" id="IPR057670">
    <property type="entry name" value="SH3_retrovirus"/>
</dbReference>
<evidence type="ECO:0000259" key="3">
    <source>
        <dbReference type="PROSITE" id="PS50994"/>
    </source>
</evidence>
<dbReference type="PANTHER" id="PTHR42648:SF21">
    <property type="entry name" value="CYSTEINE-RICH RLK (RECEPTOR-LIKE PROTEIN KINASE) 8"/>
    <property type="match status" value="1"/>
</dbReference>
<dbReference type="InterPro" id="IPR039537">
    <property type="entry name" value="Retrotran_Ty1/copia-like"/>
</dbReference>
<protein>
    <recommendedName>
        <fullName evidence="3">Integrase catalytic domain-containing protein</fullName>
    </recommendedName>
</protein>
<dbReference type="Pfam" id="PF22936">
    <property type="entry name" value="Pol_BBD"/>
    <property type="match status" value="1"/>
</dbReference>
<dbReference type="Pfam" id="PF25597">
    <property type="entry name" value="SH3_retrovirus"/>
    <property type="match status" value="1"/>
</dbReference>
<dbReference type="AlphaFoldDB" id="A0AAQ3TEX4"/>
<dbReference type="Pfam" id="PF13976">
    <property type="entry name" value="gag_pre-integrs"/>
    <property type="match status" value="1"/>
</dbReference>
<sequence>MTLFDVLEVVHSSSTQPKKTKKQEESTSEAKTVYSSGGSSWVLDSGCTDHMTGERDMFTSLNVTNESQDIVFGDSGKGEVIGVGNIPISHDQSISNVLLVDSFSCNLFSISQLCEKGFNCLFTDEGVQILRREDSSIAFTGRLKGKLYLVDFTTTRVTPETCLVAKSDKGWLWHRRLAHVGMRNLAKLQKDEHILGLTNVSFEKDKVCSACQARKQVGVPHPAKNIVTTSRPLELLHMDLFGPVAYISIGGNKYGLVIVDYYSRFTWVFFLSDKDESQEVFKKFMRRAQNEYEVKIKKVRSDNGKKFKNTGVEEYLDEEGIKHEFLVPYTPQQKGVVESKNRTLIEATRTMLDEYKTPDNFWAEAVNIACHAINSLYLHKIYKKTSYELLTGNKPKVHYFRVFGCKCFILNKKTKSSKFASKVDEGFLLGYASNAHGYRVFNKNSGIVEIAVDVTFDETNGSQGHLDENVAKNEEPPCAVIKKLAIGEVKPQEKEDEQDDQAQVVMPNVLPWLEQGGAARPSEEVPQVGDQTQQEEHGEQEQENEDQVQVHKDDGQIQRQQLVPHPRVHQTVQRDHPVDNILGSIQRGVTTRSRLASFCEFYSFVSSLEPLRVEQALEDPDWVMAMQEELNNFTWNEVWSLVERLNPM</sequence>
<dbReference type="Pfam" id="PF00665">
    <property type="entry name" value="rve"/>
    <property type="match status" value="1"/>
</dbReference>
<gene>
    <name evidence="4" type="ORF">U9M48_019252</name>
</gene>